<evidence type="ECO:0000313" key="2">
    <source>
        <dbReference type="EMBL" id="KAJ4486803.1"/>
    </source>
</evidence>
<name>A0ABQ8VBR5_9AGAR</name>
<keyword evidence="3" id="KW-1185">Reference proteome</keyword>
<evidence type="ECO:0008006" key="4">
    <source>
        <dbReference type="Google" id="ProtNLM"/>
    </source>
</evidence>
<feature type="signal peptide" evidence="1">
    <location>
        <begin position="1"/>
        <end position="26"/>
    </location>
</feature>
<gene>
    <name evidence="2" type="ORF">C8R41DRAFT_837753</name>
</gene>
<evidence type="ECO:0000313" key="3">
    <source>
        <dbReference type="Proteomes" id="UP001150217"/>
    </source>
</evidence>
<comment type="caution">
    <text evidence="2">The sequence shown here is derived from an EMBL/GenBank/DDBJ whole genome shotgun (WGS) entry which is preliminary data.</text>
</comment>
<dbReference type="Proteomes" id="UP001150217">
    <property type="component" value="Unassembled WGS sequence"/>
</dbReference>
<reference evidence="2" key="1">
    <citation type="submission" date="2022-08" db="EMBL/GenBank/DDBJ databases">
        <title>A Global Phylogenomic Analysis of the Shiitake Genus Lentinula.</title>
        <authorList>
            <consortium name="DOE Joint Genome Institute"/>
            <person name="Sierra-Patev S."/>
            <person name="Min B."/>
            <person name="Naranjo-Ortiz M."/>
            <person name="Looney B."/>
            <person name="Konkel Z."/>
            <person name="Slot J.C."/>
            <person name="Sakamoto Y."/>
            <person name="Steenwyk J.L."/>
            <person name="Rokas A."/>
            <person name="Carro J."/>
            <person name="Camarero S."/>
            <person name="Ferreira P."/>
            <person name="Molpeceres G."/>
            <person name="Ruiz-Duenas F.J."/>
            <person name="Serrano A."/>
            <person name="Henrissat B."/>
            <person name="Drula E."/>
            <person name="Hughes K.W."/>
            <person name="Mata J.L."/>
            <person name="Ishikawa N.K."/>
            <person name="Vargas-Isla R."/>
            <person name="Ushijima S."/>
            <person name="Smith C.A."/>
            <person name="Ahrendt S."/>
            <person name="Andreopoulos W."/>
            <person name="He G."/>
            <person name="Labutti K."/>
            <person name="Lipzen A."/>
            <person name="Ng V."/>
            <person name="Riley R."/>
            <person name="Sandor L."/>
            <person name="Barry K."/>
            <person name="Martinez A.T."/>
            <person name="Xiao Y."/>
            <person name="Gibbons J.G."/>
            <person name="Terashima K."/>
            <person name="Grigoriev I.V."/>
            <person name="Hibbett D.S."/>
        </authorList>
    </citation>
    <scope>NUCLEOTIDE SEQUENCE</scope>
    <source>
        <strain evidence="2">RHP3577 ss4</strain>
    </source>
</reference>
<feature type="chain" id="PRO_5045592924" description="Secreted protein" evidence="1">
    <location>
        <begin position="27"/>
        <end position="101"/>
    </location>
</feature>
<dbReference type="EMBL" id="JANVFT010000049">
    <property type="protein sequence ID" value="KAJ4486803.1"/>
    <property type="molecule type" value="Genomic_DNA"/>
</dbReference>
<sequence>MMFSAYGVTACTFLSFHLITAHYCLQTQLCGSPLAMRWRFKAEVEAGGIQVSAASERVKRDTKLNDLDKFNHSGVLWASHRESNIYCTHIAKISFSFPRLI</sequence>
<organism evidence="2 3">
    <name type="scientific">Lentinula lateritia</name>
    <dbReference type="NCBI Taxonomy" id="40482"/>
    <lineage>
        <taxon>Eukaryota</taxon>
        <taxon>Fungi</taxon>
        <taxon>Dikarya</taxon>
        <taxon>Basidiomycota</taxon>
        <taxon>Agaricomycotina</taxon>
        <taxon>Agaricomycetes</taxon>
        <taxon>Agaricomycetidae</taxon>
        <taxon>Agaricales</taxon>
        <taxon>Marasmiineae</taxon>
        <taxon>Omphalotaceae</taxon>
        <taxon>Lentinula</taxon>
    </lineage>
</organism>
<evidence type="ECO:0000256" key="1">
    <source>
        <dbReference type="SAM" id="SignalP"/>
    </source>
</evidence>
<keyword evidence="1" id="KW-0732">Signal</keyword>
<proteinExistence type="predicted"/>
<protein>
    <recommendedName>
        <fullName evidence="4">Secreted protein</fullName>
    </recommendedName>
</protein>
<accession>A0ABQ8VBR5</accession>